<evidence type="ECO:0008006" key="3">
    <source>
        <dbReference type="Google" id="ProtNLM"/>
    </source>
</evidence>
<evidence type="ECO:0000313" key="2">
    <source>
        <dbReference type="Proteomes" id="UP000609121"/>
    </source>
</evidence>
<reference evidence="1" key="1">
    <citation type="submission" date="2020-09" db="EMBL/GenBank/DDBJ databases">
        <title>A novel bacterium of genus Mangrovicoccus, isolated from South China Sea.</title>
        <authorList>
            <person name="Huang H."/>
            <person name="Mo K."/>
            <person name="Hu Y."/>
        </authorList>
    </citation>
    <scope>NUCLEOTIDE SEQUENCE</scope>
    <source>
        <strain evidence="1">HB182678</strain>
    </source>
</reference>
<proteinExistence type="predicted"/>
<evidence type="ECO:0000313" key="1">
    <source>
        <dbReference type="EMBL" id="MBE3637366.1"/>
    </source>
</evidence>
<gene>
    <name evidence="1" type="ORF">ICN82_04010</name>
</gene>
<dbReference type="AlphaFoldDB" id="A0A8J7CJ72"/>
<dbReference type="RefSeq" id="WP_193179884.1">
    <property type="nucleotide sequence ID" value="NZ_JACVXA010000008.1"/>
</dbReference>
<comment type="caution">
    <text evidence="1">The sequence shown here is derived from an EMBL/GenBank/DDBJ whole genome shotgun (WGS) entry which is preliminary data.</text>
</comment>
<dbReference type="Gene3D" id="2.160.20.10">
    <property type="entry name" value="Single-stranded right-handed beta-helix, Pectin lyase-like"/>
    <property type="match status" value="1"/>
</dbReference>
<dbReference type="InterPro" id="IPR012334">
    <property type="entry name" value="Pectin_lyas_fold"/>
</dbReference>
<protein>
    <recommendedName>
        <fullName evidence="3">Pectate lyase superfamily protein domain-containing protein</fullName>
    </recommendedName>
</protein>
<accession>A0A8J7CJ72</accession>
<dbReference type="SUPFAM" id="SSF51126">
    <property type="entry name" value="Pectin lyase-like"/>
    <property type="match status" value="1"/>
</dbReference>
<name>A0A8J7CJ72_9RHOB</name>
<dbReference type="EMBL" id="JACVXA010000008">
    <property type="protein sequence ID" value="MBE3637366.1"/>
    <property type="molecule type" value="Genomic_DNA"/>
</dbReference>
<organism evidence="1 2">
    <name type="scientific">Mangrovicoccus algicola</name>
    <dbReference type="NCBI Taxonomy" id="2771008"/>
    <lineage>
        <taxon>Bacteria</taxon>
        <taxon>Pseudomonadati</taxon>
        <taxon>Pseudomonadota</taxon>
        <taxon>Alphaproteobacteria</taxon>
        <taxon>Rhodobacterales</taxon>
        <taxon>Paracoccaceae</taxon>
        <taxon>Mangrovicoccus</taxon>
    </lineage>
</organism>
<dbReference type="InterPro" id="IPR011050">
    <property type="entry name" value="Pectin_lyase_fold/virulence"/>
</dbReference>
<dbReference type="Proteomes" id="UP000609121">
    <property type="component" value="Unassembled WGS sequence"/>
</dbReference>
<keyword evidence="2" id="KW-1185">Reference proteome</keyword>
<sequence>MTQTTLQAEAAMPLSHFDPTLNDSVDGAQDIGPAIVAAVRHAQEHGAATLVIPPGEWEMRSVIDIDLDFDAQGNEVSCHFKIVGAGMNLSKIIMRPWMYPAKDRIRLDTSKRNSTLEISDLAFLAIGQGMQEDTFLLRSRAVRRGGQMQRTAVIRNVLVMGYDDYHGGGSREYFRNLFDLSCHNRPLIENLVTDAGTNENVYTGSDWSDDSDLWTVDRALVLDGAYAPEVDQCIFSRARYGIICRGNIPETETSPIDFTYAADDEGGQPEVGVFTNNRFPTCILGLVWHRDGQEPGLSVRGNFFDFRDYGAYVKGARMGEILNNTFVQKVVDEAEYPTRTNPKDILLNDVDGLLIEHNFFQGGNPVQGTPDPMRIAIDIHCDDPATEQTQDVIVGTNYVAQAAVLERYCRKMANTGALYYKDPVVAGSATVGQPMLLEAAATIKHTPYA</sequence>